<evidence type="ECO:0000313" key="2">
    <source>
        <dbReference type="EMBL" id="PZW01439.1"/>
    </source>
</evidence>
<dbReference type="NCBIfam" id="NF045869">
    <property type="entry name" value="UU173_fam"/>
    <property type="match status" value="1"/>
</dbReference>
<gene>
    <name evidence="2" type="ORF">BCF89_10263</name>
</gene>
<evidence type="ECO:0000313" key="3">
    <source>
        <dbReference type="Proteomes" id="UP000249646"/>
    </source>
</evidence>
<dbReference type="RefSeq" id="WP_111518238.1">
    <property type="nucleotide sequence ID" value="NZ_QKUB01000002.1"/>
</dbReference>
<feature type="domain" description="DUF2779" evidence="1">
    <location>
        <begin position="460"/>
        <end position="586"/>
    </location>
</feature>
<dbReference type="OrthoDB" id="9783873at2"/>
<proteinExistence type="predicted"/>
<protein>
    <submittedName>
        <fullName evidence="2">Uncharacterized protein DUF2779</fullName>
    </submittedName>
</protein>
<sequence length="703" mass="82959">MKIKKDLYSFNDFLIANTTRPWFIFNDADDIALDEKSELFNSKLEGNFDAENLLEEDFDLLDFKIEQIEEIFNNFIIQNLNEQTKEKIDKLSAYEKIEYLKEELEINSSLKEIIATDDTKKNIKYLFELFQTLEMFSNGLDELEKQAISFLIDFYKKNEDFDDTQIKFISNKQTLNNKISETKQAIENGFKLLINPVFEYKGCYTKFLFYDAKNNYLGNLNYSNKTKKRNILKAYYDYSILKNYFTINEIFILKPKYLKKQRQKKGKLEFILSKYSSLSKSGYSLTPEKRATLSEAEINALYISDPNFEYSSSRIKTNNITLLEHAKSDLVYADYNFIDKKIENTESKNSIYTCSFKEFLFLIENKEQIETDWRITKNDFIDNFGANRFFLRIFNKAFPKYEFGSKKILKAIAGIDLNLGVIKEKLIKEFYDNNLIGINPQIEDVFEYKVINDNESQIAWFDFEGVTLPYPIIDGVGNWSQIISQTSIIKTKGNKIYESNDYVYDPLSFDLNTYKKIIDDLYDENISYYIIYNISYERSRLNEIKDSLFNYFQNNDLSYEEYCSYVSKIDFIVEKLVDLCNLFKGYGTKLFIHDRFINLGQLNGASSIKKIELFVTNNELGKYLEHNIISYSKLDVKNGATALLIATTRALNVIRDNEWNKKIIELKKYCHNDVMAMLMTADLIKYLMKNKDEYFKNWDKFNC</sequence>
<dbReference type="Proteomes" id="UP000249646">
    <property type="component" value="Unassembled WGS sequence"/>
</dbReference>
<dbReference type="AlphaFoldDB" id="A0A2W7GW45"/>
<reference evidence="2 3" key="1">
    <citation type="submission" date="2018-06" db="EMBL/GenBank/DDBJ databases">
        <title>Genomic Encyclopedia of Archaeal and Bacterial Type Strains, Phase II (KMG-II): from individual species to whole genera.</title>
        <authorList>
            <person name="Goeker M."/>
        </authorList>
    </citation>
    <scope>NUCLEOTIDE SEQUENCE [LARGE SCALE GENOMIC DNA]</scope>
    <source>
        <strain evidence="2 3">ATCC 51348</strain>
    </source>
</reference>
<keyword evidence="3" id="KW-1185">Reference proteome</keyword>
<comment type="caution">
    <text evidence="2">The sequence shown here is derived from an EMBL/GenBank/DDBJ whole genome shotgun (WGS) entry which is preliminary data.</text>
</comment>
<accession>A0A2W7GW45</accession>
<evidence type="ECO:0000259" key="1">
    <source>
        <dbReference type="Pfam" id="PF11074"/>
    </source>
</evidence>
<organism evidence="2 3">
    <name type="scientific">Metamycoplasma auris</name>
    <dbReference type="NCBI Taxonomy" id="51363"/>
    <lineage>
        <taxon>Bacteria</taxon>
        <taxon>Bacillati</taxon>
        <taxon>Mycoplasmatota</taxon>
        <taxon>Mycoplasmoidales</taxon>
        <taxon>Metamycoplasmataceae</taxon>
        <taxon>Metamycoplasma</taxon>
    </lineage>
</organism>
<dbReference type="InterPro" id="IPR021301">
    <property type="entry name" value="DUF2779"/>
</dbReference>
<dbReference type="Pfam" id="PF11074">
    <property type="entry name" value="DUF2779"/>
    <property type="match status" value="1"/>
</dbReference>
<name>A0A2W7GW45_9BACT</name>
<dbReference type="EMBL" id="QKUB01000002">
    <property type="protein sequence ID" value="PZW01439.1"/>
    <property type="molecule type" value="Genomic_DNA"/>
</dbReference>